<dbReference type="EMBL" id="JAROCB010000001">
    <property type="protein sequence ID" value="MDN4596470.1"/>
    <property type="molecule type" value="Genomic_DNA"/>
</dbReference>
<sequence length="134" mass="14238">MAAYVIDASAAIRLAEAGWSGGHDLLAPTLLRAQTLSALHADTVTGRRPDEEARALLAAVDAFGVRLLGDRVLRRTAWKVASELGWAQTEAAEYVALTRLHADTLVSDAPAQYPGADRLVRIAPVSELLDGPRG</sequence>
<organism evidence="1 2">
    <name type="scientific">Leifsonia virtsii</name>
    <dbReference type="NCBI Taxonomy" id="3035915"/>
    <lineage>
        <taxon>Bacteria</taxon>
        <taxon>Bacillati</taxon>
        <taxon>Actinomycetota</taxon>
        <taxon>Actinomycetes</taxon>
        <taxon>Micrococcales</taxon>
        <taxon>Microbacteriaceae</taxon>
        <taxon>Leifsonia</taxon>
    </lineage>
</organism>
<dbReference type="Proteomes" id="UP001174210">
    <property type="component" value="Unassembled WGS sequence"/>
</dbReference>
<accession>A0ABT8IUJ9</accession>
<keyword evidence="2" id="KW-1185">Reference proteome</keyword>
<dbReference type="RefSeq" id="WP_301216552.1">
    <property type="nucleotide sequence ID" value="NZ_JAROCB010000001.1"/>
</dbReference>
<gene>
    <name evidence="1" type="ORF">P5G59_04905</name>
</gene>
<reference evidence="1" key="1">
    <citation type="submission" date="2023-03" db="EMBL/GenBank/DDBJ databases">
        <title>MT1 and MT2 Draft Genomes of Novel Species.</title>
        <authorList>
            <person name="Venkateswaran K."/>
        </authorList>
    </citation>
    <scope>NUCLEOTIDE SEQUENCE</scope>
    <source>
        <strain evidence="1">F6_8S_P_1A</strain>
    </source>
</reference>
<evidence type="ECO:0000313" key="1">
    <source>
        <dbReference type="EMBL" id="MDN4596470.1"/>
    </source>
</evidence>
<comment type="caution">
    <text evidence="1">The sequence shown here is derived from an EMBL/GenBank/DDBJ whole genome shotgun (WGS) entry which is preliminary data.</text>
</comment>
<proteinExistence type="predicted"/>
<evidence type="ECO:0008006" key="3">
    <source>
        <dbReference type="Google" id="ProtNLM"/>
    </source>
</evidence>
<evidence type="ECO:0000313" key="2">
    <source>
        <dbReference type="Proteomes" id="UP001174210"/>
    </source>
</evidence>
<name>A0ABT8IUJ9_9MICO</name>
<protein>
    <recommendedName>
        <fullName evidence="3">PIN domain-containing protein</fullName>
    </recommendedName>
</protein>